<sequence>MFRIRDKAENFCMTNSWRVLRYRRFQRGRRGGASLYSHDGVASCRYETEHFIE</sequence>
<name>A0A286M2T7_GRABC</name>
<keyword evidence="2" id="KW-1185">Reference proteome</keyword>
<evidence type="ECO:0000313" key="2">
    <source>
        <dbReference type="Proteomes" id="UP000001963"/>
    </source>
</evidence>
<proteinExistence type="predicted"/>
<dbReference type="Proteomes" id="UP000001963">
    <property type="component" value="Chromosome"/>
</dbReference>
<dbReference type="EMBL" id="CP000394">
    <property type="protein sequence ID" value="ASV62336.1"/>
    <property type="molecule type" value="Genomic_DNA"/>
</dbReference>
<reference evidence="1 2" key="1">
    <citation type="journal article" date="2007" name="J. Bacteriol.">
        <title>Genome sequence analysis of the emerging human pathogenic acetic acid bacterium Granulibacter bethesdensis.</title>
        <authorList>
            <person name="Greenberg D.E."/>
            <person name="Porcella S.F."/>
            <person name="Zelazny A.M."/>
            <person name="Virtaneva K."/>
            <person name="Sturdevant D.E."/>
            <person name="Kupko J.J.III."/>
            <person name="Barbian K.D."/>
            <person name="Babar A."/>
            <person name="Dorward D.W."/>
            <person name="Holland S.M."/>
        </authorList>
    </citation>
    <scope>NUCLEOTIDE SEQUENCE [LARGE SCALE GENOMIC DNA]</scope>
    <source>
        <strain evidence="2">ATCC BAA-1260 / CGDNIH1</strain>
    </source>
</reference>
<evidence type="ECO:0000313" key="1">
    <source>
        <dbReference type="EMBL" id="ASV62336.1"/>
    </source>
</evidence>
<gene>
    <name evidence="1" type="ordered locus">GbCGDNIH1_8043</name>
</gene>
<dbReference type="AlphaFoldDB" id="A0A286M2T7"/>
<protein>
    <submittedName>
        <fullName evidence="1">Uncharacterized protein</fullName>
    </submittedName>
</protein>
<organism evidence="1 2">
    <name type="scientific">Granulibacter bethesdensis (strain ATCC BAA-1260 / CGDNIH1)</name>
    <dbReference type="NCBI Taxonomy" id="391165"/>
    <lineage>
        <taxon>Bacteria</taxon>
        <taxon>Pseudomonadati</taxon>
        <taxon>Pseudomonadota</taxon>
        <taxon>Alphaproteobacteria</taxon>
        <taxon>Acetobacterales</taxon>
        <taxon>Acetobacteraceae</taxon>
        <taxon>Granulibacter</taxon>
    </lineage>
</organism>
<accession>A0A286M2T7</accession>
<dbReference type="KEGG" id="gbe:GbCGDNIH1_8043"/>